<sequence length="341" mass="37058">MNLRQLAEHLQLSQTTVSRALNGYPEVSEDTRQRVIRAARELNYSPNSRAKGLATGRSMAIGHVIPVSDRHQMVNPVFGDFIAGAGEVYAASGYDMVMSLVGEAGEEDLYRSIRARGNVDGMVVHGPRLDDCRIALLNDLGMPFVVHGRATRIEAPYAWVDSNSERAFERATNHLLDLGHRRIALVNGHEDMDFAWRRRLGYETALAARGLAPDPATMCAGEMTELYGHEVARRLLEGPEPPTAFLVSSLIAAIGVRRAAQDLGLAPGRDVSIVTHDDDLGYMKNGADVPIFTATRSSVRDAGRHAAQMLLSMIAAPQAPRPTRLMEAEFILGASTGPAPI</sequence>
<evidence type="ECO:0000259" key="4">
    <source>
        <dbReference type="PROSITE" id="PS50932"/>
    </source>
</evidence>
<dbReference type="GO" id="GO:0000976">
    <property type="term" value="F:transcription cis-regulatory region binding"/>
    <property type="evidence" value="ECO:0007669"/>
    <property type="project" value="TreeGrafter"/>
</dbReference>
<dbReference type="PROSITE" id="PS50932">
    <property type="entry name" value="HTH_LACI_2"/>
    <property type="match status" value="1"/>
</dbReference>
<keyword evidence="2" id="KW-0238">DNA-binding</keyword>
<dbReference type="Proteomes" id="UP000244069">
    <property type="component" value="Unassembled WGS sequence"/>
</dbReference>
<feature type="domain" description="HTH lacI-type" evidence="4">
    <location>
        <begin position="1"/>
        <end position="55"/>
    </location>
</feature>
<dbReference type="EMBL" id="QBKN01000014">
    <property type="protein sequence ID" value="PTX46943.1"/>
    <property type="molecule type" value="Genomic_DNA"/>
</dbReference>
<dbReference type="SMART" id="SM00354">
    <property type="entry name" value="HTH_LACI"/>
    <property type="match status" value="1"/>
</dbReference>
<dbReference type="CDD" id="cd20010">
    <property type="entry name" value="PBP1_AglR-like"/>
    <property type="match status" value="1"/>
</dbReference>
<proteinExistence type="predicted"/>
<dbReference type="Gene3D" id="1.10.260.40">
    <property type="entry name" value="lambda repressor-like DNA-binding domains"/>
    <property type="match status" value="1"/>
</dbReference>
<dbReference type="PANTHER" id="PTHR30146">
    <property type="entry name" value="LACI-RELATED TRANSCRIPTIONAL REPRESSOR"/>
    <property type="match status" value="1"/>
</dbReference>
<keyword evidence="6" id="KW-1185">Reference proteome</keyword>
<evidence type="ECO:0000313" key="5">
    <source>
        <dbReference type="EMBL" id="PTX46943.1"/>
    </source>
</evidence>
<dbReference type="InterPro" id="IPR000843">
    <property type="entry name" value="HTH_LacI"/>
</dbReference>
<dbReference type="Pfam" id="PF00356">
    <property type="entry name" value="LacI"/>
    <property type="match status" value="1"/>
</dbReference>
<dbReference type="GO" id="GO:0003700">
    <property type="term" value="F:DNA-binding transcription factor activity"/>
    <property type="evidence" value="ECO:0007669"/>
    <property type="project" value="TreeGrafter"/>
</dbReference>
<name>A0A2T6AT09_9RHOB</name>
<dbReference type="RefSeq" id="WP_107976986.1">
    <property type="nucleotide sequence ID" value="NZ_BMEZ01000015.1"/>
</dbReference>
<dbReference type="InterPro" id="IPR046335">
    <property type="entry name" value="LacI/GalR-like_sensor"/>
</dbReference>
<evidence type="ECO:0000256" key="3">
    <source>
        <dbReference type="ARBA" id="ARBA00023163"/>
    </source>
</evidence>
<dbReference type="AlphaFoldDB" id="A0A2T6AT09"/>
<comment type="caution">
    <text evidence="5">The sequence shown here is derived from an EMBL/GenBank/DDBJ whole genome shotgun (WGS) entry which is preliminary data.</text>
</comment>
<dbReference type="OrthoDB" id="234496at2"/>
<dbReference type="InterPro" id="IPR010982">
    <property type="entry name" value="Lambda_DNA-bd_dom_sf"/>
</dbReference>
<dbReference type="CDD" id="cd01392">
    <property type="entry name" value="HTH_LacI"/>
    <property type="match status" value="1"/>
</dbReference>
<organism evidence="5 6">
    <name type="scientific">Allosediminivita pacifica</name>
    <dbReference type="NCBI Taxonomy" id="1267769"/>
    <lineage>
        <taxon>Bacteria</taxon>
        <taxon>Pseudomonadati</taxon>
        <taxon>Pseudomonadota</taxon>
        <taxon>Alphaproteobacteria</taxon>
        <taxon>Rhodobacterales</taxon>
        <taxon>Paracoccaceae</taxon>
        <taxon>Allosediminivita</taxon>
    </lineage>
</organism>
<evidence type="ECO:0000313" key="6">
    <source>
        <dbReference type="Proteomes" id="UP000244069"/>
    </source>
</evidence>
<dbReference type="InterPro" id="IPR028082">
    <property type="entry name" value="Peripla_BP_I"/>
</dbReference>
<dbReference type="Gene3D" id="3.40.50.2300">
    <property type="match status" value="2"/>
</dbReference>
<reference evidence="5 6" key="1">
    <citation type="submission" date="2018-04" db="EMBL/GenBank/DDBJ databases">
        <title>Genomic Encyclopedia of Archaeal and Bacterial Type Strains, Phase II (KMG-II): from individual species to whole genera.</title>
        <authorList>
            <person name="Goeker M."/>
        </authorList>
    </citation>
    <scope>NUCLEOTIDE SEQUENCE [LARGE SCALE GENOMIC DNA]</scope>
    <source>
        <strain evidence="5 6">DSM 29329</strain>
    </source>
</reference>
<protein>
    <submittedName>
        <fullName evidence="5">LacI family transcriptional regulator</fullName>
    </submittedName>
</protein>
<dbReference type="SUPFAM" id="SSF53822">
    <property type="entry name" value="Periplasmic binding protein-like I"/>
    <property type="match status" value="1"/>
</dbReference>
<keyword evidence="3" id="KW-0804">Transcription</keyword>
<keyword evidence="1" id="KW-0805">Transcription regulation</keyword>
<dbReference type="Pfam" id="PF13377">
    <property type="entry name" value="Peripla_BP_3"/>
    <property type="match status" value="1"/>
</dbReference>
<evidence type="ECO:0000256" key="1">
    <source>
        <dbReference type="ARBA" id="ARBA00023015"/>
    </source>
</evidence>
<dbReference type="SUPFAM" id="SSF47413">
    <property type="entry name" value="lambda repressor-like DNA-binding domains"/>
    <property type="match status" value="1"/>
</dbReference>
<evidence type="ECO:0000256" key="2">
    <source>
        <dbReference type="ARBA" id="ARBA00023125"/>
    </source>
</evidence>
<accession>A0A2T6AT09</accession>
<dbReference type="PANTHER" id="PTHR30146:SF109">
    <property type="entry name" value="HTH-TYPE TRANSCRIPTIONAL REGULATOR GALS"/>
    <property type="match status" value="1"/>
</dbReference>
<gene>
    <name evidence="5" type="ORF">C8N44_11485</name>
</gene>